<comment type="caution">
    <text evidence="2">The sequence shown here is derived from an EMBL/GenBank/DDBJ whole genome shotgun (WGS) entry which is preliminary data.</text>
</comment>
<gene>
    <name evidence="2" type="ORF">SMI10712_01568</name>
</gene>
<dbReference type="Proteomes" id="UP000075618">
    <property type="component" value="Unassembled WGS sequence"/>
</dbReference>
<dbReference type="AlphaFoldDB" id="A0A150NLM3"/>
<keyword evidence="1" id="KW-0802">TPR repeat</keyword>
<dbReference type="Gene3D" id="1.25.40.10">
    <property type="entry name" value="Tetratricopeptide repeat domain"/>
    <property type="match status" value="1"/>
</dbReference>
<dbReference type="InterPro" id="IPR011990">
    <property type="entry name" value="TPR-like_helical_dom_sf"/>
</dbReference>
<dbReference type="PATRIC" id="fig|28037.237.peg.706"/>
<sequence length="235" mass="27865">MISLEDRKLSDAELAISEANRLRPKNADILSLLGDVYCEKNQQKFAIQYYQEAFELSNNSFYLLKKGRSLFLFDQYKQAVKDVRYLYDHYLEENKNNEEYIYYLLSCSYREIGDNEEAYNFARKLVDVSDSLEHKLHYAGILFLKSEDECENYLDTLNERYGNNKDFQQVYFKLLLDITIERMKKAPDTDVEAFFRKYIDRTKYENEAVLDNKARVRIAEAYLAKAQSLGIEIKL</sequence>
<dbReference type="InterPro" id="IPR019734">
    <property type="entry name" value="TPR_rpt"/>
</dbReference>
<dbReference type="SMART" id="SM00028">
    <property type="entry name" value="TPR"/>
    <property type="match status" value="2"/>
</dbReference>
<name>A0A150NLM3_STRMT</name>
<organism evidence="2 3">
    <name type="scientific">Streptococcus mitis</name>
    <dbReference type="NCBI Taxonomy" id="28037"/>
    <lineage>
        <taxon>Bacteria</taxon>
        <taxon>Bacillati</taxon>
        <taxon>Bacillota</taxon>
        <taxon>Bacilli</taxon>
        <taxon>Lactobacillales</taxon>
        <taxon>Streptococcaceae</taxon>
        <taxon>Streptococcus</taxon>
        <taxon>Streptococcus mitis group</taxon>
    </lineage>
</organism>
<evidence type="ECO:0000313" key="2">
    <source>
        <dbReference type="EMBL" id="KYF34288.1"/>
    </source>
</evidence>
<evidence type="ECO:0000313" key="3">
    <source>
        <dbReference type="Proteomes" id="UP000075618"/>
    </source>
</evidence>
<reference evidence="2 3" key="1">
    <citation type="submission" date="2016-01" db="EMBL/GenBank/DDBJ databases">
        <title>Highly variable Streptococcus oralis are common among viridans streptococci isolated from primates.</title>
        <authorList>
            <person name="Denapaite D."/>
            <person name="Rieger M."/>
            <person name="Koendgen S."/>
            <person name="Brueckner R."/>
            <person name="Ochigava I."/>
            <person name="Kappeler P."/>
            <person name="Maetz-Rensing K."/>
            <person name="Leendertz F."/>
            <person name="Hakenbeck R."/>
        </authorList>
    </citation>
    <scope>NUCLEOTIDE SEQUENCE [LARGE SCALE GENOMIC DNA]</scope>
    <source>
        <strain evidence="2 3">10712</strain>
    </source>
</reference>
<dbReference type="PROSITE" id="PS50005">
    <property type="entry name" value="TPR"/>
    <property type="match status" value="1"/>
</dbReference>
<evidence type="ECO:0000256" key="1">
    <source>
        <dbReference type="PROSITE-ProRule" id="PRU00339"/>
    </source>
</evidence>
<dbReference type="SUPFAM" id="SSF48452">
    <property type="entry name" value="TPR-like"/>
    <property type="match status" value="1"/>
</dbReference>
<dbReference type="Pfam" id="PF13181">
    <property type="entry name" value="TPR_8"/>
    <property type="match status" value="2"/>
</dbReference>
<protein>
    <submittedName>
        <fullName evidence="2">Chaperone protein DnaJ</fullName>
    </submittedName>
</protein>
<proteinExistence type="predicted"/>
<accession>A0A150NLM3</accession>
<dbReference type="EMBL" id="LROT01000016">
    <property type="protein sequence ID" value="KYF34288.1"/>
    <property type="molecule type" value="Genomic_DNA"/>
</dbReference>
<feature type="repeat" description="TPR" evidence="1">
    <location>
        <begin position="27"/>
        <end position="60"/>
    </location>
</feature>